<keyword evidence="1" id="KW-0472">Membrane</keyword>
<keyword evidence="3" id="KW-1185">Reference proteome</keyword>
<dbReference type="AlphaFoldDB" id="A0AAN8Y3I9"/>
<evidence type="ECO:0000313" key="2">
    <source>
        <dbReference type="EMBL" id="KAK6777777.1"/>
    </source>
</evidence>
<feature type="transmembrane region" description="Helical" evidence="1">
    <location>
        <begin position="333"/>
        <end position="355"/>
    </location>
</feature>
<keyword evidence="1" id="KW-0812">Transmembrane</keyword>
<evidence type="ECO:0000313" key="3">
    <source>
        <dbReference type="Proteomes" id="UP001371456"/>
    </source>
</evidence>
<protein>
    <submittedName>
        <fullName evidence="2">Uncharacterized protein</fullName>
    </submittedName>
</protein>
<comment type="caution">
    <text evidence="2">The sequence shown here is derived from an EMBL/GenBank/DDBJ whole genome shotgun (WGS) entry which is preliminary data.</text>
</comment>
<evidence type="ECO:0000256" key="1">
    <source>
        <dbReference type="SAM" id="Phobius"/>
    </source>
</evidence>
<name>A0AAN8Y3I9_SOLBU</name>
<dbReference type="EMBL" id="JBANQN010000010">
    <property type="protein sequence ID" value="KAK6777777.1"/>
    <property type="molecule type" value="Genomic_DNA"/>
</dbReference>
<dbReference type="Proteomes" id="UP001371456">
    <property type="component" value="Unassembled WGS sequence"/>
</dbReference>
<accession>A0AAN8Y3I9</accession>
<keyword evidence="1" id="KW-1133">Transmembrane helix</keyword>
<organism evidence="2 3">
    <name type="scientific">Solanum bulbocastanum</name>
    <name type="common">Wild potato</name>
    <dbReference type="NCBI Taxonomy" id="147425"/>
    <lineage>
        <taxon>Eukaryota</taxon>
        <taxon>Viridiplantae</taxon>
        <taxon>Streptophyta</taxon>
        <taxon>Embryophyta</taxon>
        <taxon>Tracheophyta</taxon>
        <taxon>Spermatophyta</taxon>
        <taxon>Magnoliopsida</taxon>
        <taxon>eudicotyledons</taxon>
        <taxon>Gunneridae</taxon>
        <taxon>Pentapetalae</taxon>
        <taxon>asterids</taxon>
        <taxon>lamiids</taxon>
        <taxon>Solanales</taxon>
        <taxon>Solanaceae</taxon>
        <taxon>Solanoideae</taxon>
        <taxon>Solaneae</taxon>
        <taxon>Solanum</taxon>
    </lineage>
</organism>
<sequence length="356" mass="39610">MDVAFTNALQTLKRVEVKEKGTADIKYSSGFLPLFSLEIKLFSLRNVNVNRALTMAIFYMLSSEGQPPQMAGLDPSSSLDFPPLNTKIVSIIHTSPITSSFADIIKGHLRKDMIGKGKSIADVEPITQKKPNLVLDQPLMREVELVSNQSHNLQGGVEGVRSEYTHEPIKVGGKIEVTKVESGDNSASDKGPFVQMEDAMMIDVGVNNEVNFEIVRIEENNVELAHQQLSNEQLDKILLHVSFQITLQILEPKKKRKEKEHKNQDLEVVCFKSQPVQILHEIVSHQGAVEGQEMVNSSATENNEEKEVLQIEYKAFQEAGISLSSAITLRGKVFVWMLARYVAATLTGVLIVCWLG</sequence>
<proteinExistence type="predicted"/>
<gene>
    <name evidence="2" type="ORF">RDI58_024495</name>
</gene>
<reference evidence="2 3" key="1">
    <citation type="submission" date="2024-02" db="EMBL/GenBank/DDBJ databases">
        <title>de novo genome assembly of Solanum bulbocastanum strain 11H21.</title>
        <authorList>
            <person name="Hosaka A.J."/>
        </authorList>
    </citation>
    <scope>NUCLEOTIDE SEQUENCE [LARGE SCALE GENOMIC DNA]</scope>
    <source>
        <tissue evidence="2">Young leaves</tissue>
    </source>
</reference>